<sequence>MAKQAFSRLGRWCSRMFAVECDPSSDPVYFALTKTPQTRQCSERQAFEKIFRKAKSFSLHVCTEDKIQRAKFYEDIKNNTIPGVSRGCSVFDVFSFHPDVKNSALRGFLVRGVADIQETGLFDELVRNPGLNVCTYVLEEDTEHWWQHLWSKAEDGRMVVVEKYCLVPAEKPEHHPSTLNIINSDVFYKFGDACKVLRECTKFIPESKELLELVDQGLPLKREGRFPVIVIEGLDATGKTTLTRSLTDTLNATLLQSPPQCLSPWRPRFDSEPALLRRAFYALGNYITAGQIDRASAHAPVIVDRYWHSTAAYGIATAVSGRVDNLPGPGSEVYRWPVDLLQPDLVLLLTVSPEERIRRLRFRGAEKTREEAELEANDRFRSKVEQAYKRIEDPACVVVDASPPPDQVLQQVLLLIKNKCHL</sequence>
<evidence type="ECO:0000256" key="6">
    <source>
        <dbReference type="ARBA" id="ARBA00022840"/>
    </source>
</evidence>
<name>A0A9D3T202_MEGAT</name>
<evidence type="ECO:0000313" key="17">
    <source>
        <dbReference type="EMBL" id="KAG7465835.1"/>
    </source>
</evidence>
<dbReference type="PANTHER" id="PTHR10344">
    <property type="entry name" value="THYMIDYLATE KINASE"/>
    <property type="match status" value="1"/>
</dbReference>
<dbReference type="Pfam" id="PF02223">
    <property type="entry name" value="Thymidylate_kin"/>
    <property type="match status" value="1"/>
</dbReference>
<evidence type="ECO:0000256" key="10">
    <source>
        <dbReference type="ARBA" id="ARBA00023128"/>
    </source>
</evidence>
<dbReference type="OrthoDB" id="425602at2759"/>
<evidence type="ECO:0000256" key="9">
    <source>
        <dbReference type="ARBA" id="ARBA00023054"/>
    </source>
</evidence>
<proteinExistence type="inferred from homology"/>
<evidence type="ECO:0000256" key="15">
    <source>
        <dbReference type="ARBA" id="ARBA00076149"/>
    </source>
</evidence>
<evidence type="ECO:0000256" key="11">
    <source>
        <dbReference type="ARBA" id="ARBA00051396"/>
    </source>
</evidence>
<keyword evidence="7" id="KW-0809">Transit peptide</keyword>
<dbReference type="GO" id="GO:0005524">
    <property type="term" value="F:ATP binding"/>
    <property type="evidence" value="ECO:0007669"/>
    <property type="project" value="UniProtKB-KW"/>
</dbReference>
<feature type="domain" description="Thymidylate kinase-like" evidence="16">
    <location>
        <begin position="231"/>
        <end position="411"/>
    </location>
</feature>
<dbReference type="GO" id="GO:0004798">
    <property type="term" value="F:dTMP kinase activity"/>
    <property type="evidence" value="ECO:0007669"/>
    <property type="project" value="TreeGrafter"/>
</dbReference>
<dbReference type="AlphaFoldDB" id="A0A9D3T202"/>
<evidence type="ECO:0000256" key="3">
    <source>
        <dbReference type="ARBA" id="ARBA00022679"/>
    </source>
</evidence>
<protein>
    <recommendedName>
        <fullName evidence="14">UMP-CMP kinase 2, mitochondrial</fullName>
        <ecNumber evidence="13">2.7.4.14</ecNumber>
    </recommendedName>
    <alternativeName>
        <fullName evidence="15">Nucleoside-diphosphate kinase</fullName>
    </alternativeName>
</protein>
<dbReference type="FunFam" id="3.40.50.300:FF:001133">
    <property type="entry name" value="UMP-CMP kinase 2, mitochondrial"/>
    <property type="match status" value="1"/>
</dbReference>
<dbReference type="GO" id="GO:0006233">
    <property type="term" value="P:dTDP biosynthetic process"/>
    <property type="evidence" value="ECO:0007669"/>
    <property type="project" value="TreeGrafter"/>
</dbReference>
<comment type="similarity">
    <text evidence="2">Belongs to the thymidylate kinase family.</text>
</comment>
<dbReference type="InterPro" id="IPR027417">
    <property type="entry name" value="P-loop_NTPase"/>
</dbReference>
<dbReference type="EMBL" id="JAFDVH010000013">
    <property type="protein sequence ID" value="KAG7465835.1"/>
    <property type="molecule type" value="Genomic_DNA"/>
</dbReference>
<dbReference type="Proteomes" id="UP001046870">
    <property type="component" value="Chromosome 13"/>
</dbReference>
<keyword evidence="10" id="KW-0496">Mitochondrion</keyword>
<evidence type="ECO:0000256" key="5">
    <source>
        <dbReference type="ARBA" id="ARBA00022777"/>
    </source>
</evidence>
<dbReference type="SUPFAM" id="SSF52540">
    <property type="entry name" value="P-loop containing nucleoside triphosphate hydrolases"/>
    <property type="match status" value="1"/>
</dbReference>
<dbReference type="InterPro" id="IPR039430">
    <property type="entry name" value="Thymidylate_kin-like_dom"/>
</dbReference>
<keyword evidence="6" id="KW-0067">ATP-binding</keyword>
<dbReference type="Gene3D" id="3.40.50.300">
    <property type="entry name" value="P-loop containing nucleotide triphosphate hydrolases"/>
    <property type="match status" value="1"/>
</dbReference>
<comment type="caution">
    <text evidence="17">The sequence shown here is derived from an EMBL/GenBank/DDBJ whole genome shotgun (WGS) entry which is preliminary data.</text>
</comment>
<keyword evidence="8" id="KW-0665">Pyrimidine biosynthesis</keyword>
<evidence type="ECO:0000256" key="8">
    <source>
        <dbReference type="ARBA" id="ARBA00022975"/>
    </source>
</evidence>
<keyword evidence="4" id="KW-0547">Nucleotide-binding</keyword>
<evidence type="ECO:0000256" key="1">
    <source>
        <dbReference type="ARBA" id="ARBA00004173"/>
    </source>
</evidence>
<keyword evidence="5" id="KW-0418">Kinase</keyword>
<keyword evidence="3" id="KW-0808">Transferase</keyword>
<evidence type="ECO:0000256" key="13">
    <source>
        <dbReference type="ARBA" id="ARBA00066590"/>
    </source>
</evidence>
<dbReference type="GO" id="GO:0006235">
    <property type="term" value="P:dTTP biosynthetic process"/>
    <property type="evidence" value="ECO:0007669"/>
    <property type="project" value="TreeGrafter"/>
</dbReference>
<keyword evidence="18" id="KW-1185">Reference proteome</keyword>
<evidence type="ECO:0000256" key="4">
    <source>
        <dbReference type="ARBA" id="ARBA00022741"/>
    </source>
</evidence>
<evidence type="ECO:0000259" key="16">
    <source>
        <dbReference type="Pfam" id="PF02223"/>
    </source>
</evidence>
<evidence type="ECO:0000256" key="14">
    <source>
        <dbReference type="ARBA" id="ARBA00070686"/>
    </source>
</evidence>
<evidence type="ECO:0000256" key="7">
    <source>
        <dbReference type="ARBA" id="ARBA00022946"/>
    </source>
</evidence>
<dbReference type="GO" id="GO:0006227">
    <property type="term" value="P:dUDP biosynthetic process"/>
    <property type="evidence" value="ECO:0007669"/>
    <property type="project" value="TreeGrafter"/>
</dbReference>
<accession>A0A9D3T202</accession>
<evidence type="ECO:0000256" key="12">
    <source>
        <dbReference type="ARBA" id="ARBA00051598"/>
    </source>
</evidence>
<dbReference type="PANTHER" id="PTHR10344:SF4">
    <property type="entry name" value="UMP-CMP KINASE 2, MITOCHONDRIAL"/>
    <property type="match status" value="1"/>
</dbReference>
<dbReference type="GO" id="GO:0004550">
    <property type="term" value="F:nucleoside diphosphate kinase activity"/>
    <property type="evidence" value="ECO:0007669"/>
    <property type="project" value="TreeGrafter"/>
</dbReference>
<evidence type="ECO:0000256" key="2">
    <source>
        <dbReference type="ARBA" id="ARBA00009776"/>
    </source>
</evidence>
<reference evidence="17" key="1">
    <citation type="submission" date="2021-01" db="EMBL/GenBank/DDBJ databases">
        <authorList>
            <person name="Zahm M."/>
            <person name="Roques C."/>
            <person name="Cabau C."/>
            <person name="Klopp C."/>
            <person name="Donnadieu C."/>
            <person name="Jouanno E."/>
            <person name="Lampietro C."/>
            <person name="Louis A."/>
            <person name="Herpin A."/>
            <person name="Echchiki A."/>
            <person name="Berthelot C."/>
            <person name="Parey E."/>
            <person name="Roest-Crollius H."/>
            <person name="Braasch I."/>
            <person name="Postlethwait J."/>
            <person name="Bobe J."/>
            <person name="Montfort J."/>
            <person name="Bouchez O."/>
            <person name="Begum T."/>
            <person name="Mejri S."/>
            <person name="Adams A."/>
            <person name="Chen W.-J."/>
            <person name="Guiguen Y."/>
        </authorList>
    </citation>
    <scope>NUCLEOTIDE SEQUENCE</scope>
    <source>
        <strain evidence="17">YG-15Mar2019-1</strain>
        <tissue evidence="17">Brain</tissue>
    </source>
</reference>
<evidence type="ECO:0000313" key="18">
    <source>
        <dbReference type="Proteomes" id="UP001046870"/>
    </source>
</evidence>
<organism evidence="17 18">
    <name type="scientific">Megalops atlanticus</name>
    <name type="common">Tarpon</name>
    <name type="synonym">Clupea gigantea</name>
    <dbReference type="NCBI Taxonomy" id="7932"/>
    <lineage>
        <taxon>Eukaryota</taxon>
        <taxon>Metazoa</taxon>
        <taxon>Chordata</taxon>
        <taxon>Craniata</taxon>
        <taxon>Vertebrata</taxon>
        <taxon>Euteleostomi</taxon>
        <taxon>Actinopterygii</taxon>
        <taxon>Neopterygii</taxon>
        <taxon>Teleostei</taxon>
        <taxon>Elopiformes</taxon>
        <taxon>Megalopidae</taxon>
        <taxon>Megalops</taxon>
    </lineage>
</organism>
<keyword evidence="9" id="KW-0175">Coiled coil</keyword>
<gene>
    <name evidence="17" type="ORF">MATL_G00157940</name>
</gene>
<dbReference type="GO" id="GO:0005739">
    <property type="term" value="C:mitochondrion"/>
    <property type="evidence" value="ECO:0007669"/>
    <property type="project" value="UniProtKB-SubCell"/>
</dbReference>
<comment type="catalytic activity">
    <reaction evidence="12">
        <text>dCMP + ATP = dCDP + ADP</text>
        <dbReference type="Rhea" id="RHEA:25094"/>
        <dbReference type="ChEBI" id="CHEBI:30616"/>
        <dbReference type="ChEBI" id="CHEBI:57566"/>
        <dbReference type="ChEBI" id="CHEBI:58593"/>
        <dbReference type="ChEBI" id="CHEBI:456216"/>
        <dbReference type="EC" id="2.7.4.14"/>
    </reaction>
</comment>
<comment type="subcellular location">
    <subcellularLocation>
        <location evidence="1">Mitochondrion</location>
    </subcellularLocation>
</comment>
<dbReference type="EC" id="2.7.4.14" evidence="13"/>
<comment type="catalytic activity">
    <reaction evidence="11">
        <text>CMP + ATP = CDP + ADP</text>
        <dbReference type="Rhea" id="RHEA:11600"/>
        <dbReference type="ChEBI" id="CHEBI:30616"/>
        <dbReference type="ChEBI" id="CHEBI:58069"/>
        <dbReference type="ChEBI" id="CHEBI:60377"/>
        <dbReference type="ChEBI" id="CHEBI:456216"/>
        <dbReference type="EC" id="2.7.4.14"/>
    </reaction>
</comment>